<reference evidence="2" key="1">
    <citation type="journal article" date="2019" name="Int. J. Syst. Evol. Microbiol.">
        <title>The Global Catalogue of Microorganisms (GCM) 10K type strain sequencing project: providing services to taxonomists for standard genome sequencing and annotation.</title>
        <authorList>
            <consortium name="The Broad Institute Genomics Platform"/>
            <consortium name="The Broad Institute Genome Sequencing Center for Infectious Disease"/>
            <person name="Wu L."/>
            <person name="Ma J."/>
        </authorList>
    </citation>
    <scope>NUCLEOTIDE SEQUENCE [LARGE SCALE GENOMIC DNA]</scope>
    <source>
        <strain evidence="2">NBRC 103632</strain>
    </source>
</reference>
<dbReference type="SUPFAM" id="SSF48403">
    <property type="entry name" value="Ankyrin repeat"/>
    <property type="match status" value="1"/>
</dbReference>
<dbReference type="Proteomes" id="UP001157440">
    <property type="component" value="Unassembled WGS sequence"/>
</dbReference>
<dbReference type="AlphaFoldDB" id="A0AA37TI51"/>
<dbReference type="EMBL" id="BSPL01000013">
    <property type="protein sequence ID" value="GLS69991.1"/>
    <property type="molecule type" value="Genomic_DNA"/>
</dbReference>
<organism evidence="1 2">
    <name type="scientific">Methylobacterium tardum</name>
    <dbReference type="NCBI Taxonomy" id="374432"/>
    <lineage>
        <taxon>Bacteria</taxon>
        <taxon>Pseudomonadati</taxon>
        <taxon>Pseudomonadota</taxon>
        <taxon>Alphaproteobacteria</taxon>
        <taxon>Hyphomicrobiales</taxon>
        <taxon>Methylobacteriaceae</taxon>
        <taxon>Methylobacterium</taxon>
    </lineage>
</organism>
<evidence type="ECO:0000313" key="2">
    <source>
        <dbReference type="Proteomes" id="UP001157440"/>
    </source>
</evidence>
<dbReference type="RefSeq" id="WP_238197294.1">
    <property type="nucleotide sequence ID" value="NZ_BPQZ01000017.1"/>
</dbReference>
<comment type="caution">
    <text evidence="1">The sequence shown here is derived from an EMBL/GenBank/DDBJ whole genome shotgun (WGS) entry which is preliminary data.</text>
</comment>
<accession>A0AA37TI51</accession>
<evidence type="ECO:0008006" key="3">
    <source>
        <dbReference type="Google" id="ProtNLM"/>
    </source>
</evidence>
<dbReference type="InterPro" id="IPR036770">
    <property type="entry name" value="Ankyrin_rpt-contain_sf"/>
</dbReference>
<name>A0AA37TI51_9HYPH</name>
<proteinExistence type="predicted"/>
<keyword evidence="2" id="KW-1185">Reference proteome</keyword>
<sequence>MSLVWDGITKSGTLPEASAAIRHRLADAAERYDWTETLSLLADHADLVNTTRPDGSALFAPLHHAAHGHAPREVCAALIEAGAWRMLKNARWERPIDIAERCGHSDIVEILRPVLRRTVPLGVLTAMQHHFHAIIRGRVSDLVRKNALRLPELGPLLELSPEAEPIWFAVPGMYGGFSYQLRLDVPTPVLISESWCRVVGGSGQRHEITATGSRLIDEGFV</sequence>
<dbReference type="Gene3D" id="1.25.40.20">
    <property type="entry name" value="Ankyrin repeat-containing domain"/>
    <property type="match status" value="1"/>
</dbReference>
<evidence type="ECO:0000313" key="1">
    <source>
        <dbReference type="EMBL" id="GLS69991.1"/>
    </source>
</evidence>
<gene>
    <name evidence="1" type="ORF">GCM10007890_20040</name>
</gene>
<protein>
    <recommendedName>
        <fullName evidence="3">Ankyrin repeat domain-containing protein</fullName>
    </recommendedName>
</protein>